<dbReference type="VEuPathDB" id="FungiDB:FUN_014886"/>
<dbReference type="Proteomes" id="UP000233469">
    <property type="component" value="Unassembled WGS sequence"/>
</dbReference>
<evidence type="ECO:0000313" key="2">
    <source>
        <dbReference type="Proteomes" id="UP000233469"/>
    </source>
</evidence>
<gene>
    <name evidence="1" type="ORF">RhiirC2_771791</name>
</gene>
<dbReference type="AlphaFoldDB" id="A0A2N1NSY1"/>
<organism evidence="1 2">
    <name type="scientific">Rhizophagus irregularis</name>
    <dbReference type="NCBI Taxonomy" id="588596"/>
    <lineage>
        <taxon>Eukaryota</taxon>
        <taxon>Fungi</taxon>
        <taxon>Fungi incertae sedis</taxon>
        <taxon>Mucoromycota</taxon>
        <taxon>Glomeromycotina</taxon>
        <taxon>Glomeromycetes</taxon>
        <taxon>Glomerales</taxon>
        <taxon>Glomeraceae</taxon>
        <taxon>Rhizophagus</taxon>
    </lineage>
</organism>
<evidence type="ECO:0000313" key="1">
    <source>
        <dbReference type="EMBL" id="PKK77012.1"/>
    </source>
</evidence>
<reference evidence="1 2" key="2">
    <citation type="submission" date="2017-10" db="EMBL/GenBank/DDBJ databases">
        <title>Extensive intraspecific genome diversity in a model arbuscular mycorrhizal fungus.</title>
        <authorList>
            <person name="Chen E.C.H."/>
            <person name="Morin E."/>
            <person name="Baudet D."/>
            <person name="Noel J."/>
            <person name="Ndikumana S."/>
            <person name="Charron P."/>
            <person name="St-Onge C."/>
            <person name="Giorgi J."/>
            <person name="Grigoriev I.V."/>
            <person name="Roux C."/>
            <person name="Martin F.M."/>
            <person name="Corradi N."/>
        </authorList>
    </citation>
    <scope>NUCLEOTIDE SEQUENCE [LARGE SCALE GENOMIC DNA]</scope>
    <source>
        <strain evidence="1 2">C2</strain>
    </source>
</reference>
<name>A0A2N1NSY1_9GLOM</name>
<reference evidence="1 2" key="1">
    <citation type="submission" date="2016-04" db="EMBL/GenBank/DDBJ databases">
        <title>Genome analyses suggest a sexual origin of heterokaryosis in a supposedly ancient asexual fungus.</title>
        <authorList>
            <person name="Ropars J."/>
            <person name="Sedzielewska K."/>
            <person name="Noel J."/>
            <person name="Charron P."/>
            <person name="Farinelli L."/>
            <person name="Marton T."/>
            <person name="Kruger M."/>
            <person name="Pelin A."/>
            <person name="Brachmann A."/>
            <person name="Corradi N."/>
        </authorList>
    </citation>
    <scope>NUCLEOTIDE SEQUENCE [LARGE SCALE GENOMIC DNA]</scope>
    <source>
        <strain evidence="1 2">C2</strain>
    </source>
</reference>
<accession>A0A2N1NSY1</accession>
<dbReference type="EMBL" id="LLXL01000151">
    <property type="protein sequence ID" value="PKK77012.1"/>
    <property type="molecule type" value="Genomic_DNA"/>
</dbReference>
<comment type="caution">
    <text evidence="1">The sequence shown here is derived from an EMBL/GenBank/DDBJ whole genome shotgun (WGS) entry which is preliminary data.</text>
</comment>
<proteinExistence type="predicted"/>
<sequence length="91" mass="10270">MDDNELNDDLSEYSYYRNVESIEESLSGSPKFALLAIIISKRSSFLESTTSSQQTKKSSSPLPALGWHFGRSYIHILNSAPSSILMLYLYK</sequence>
<protein>
    <submittedName>
        <fullName evidence="1">Uncharacterized protein</fullName>
    </submittedName>
</protein>